<dbReference type="Proteomes" id="UP000263833">
    <property type="component" value="Unassembled WGS sequence"/>
</dbReference>
<dbReference type="InterPro" id="IPR005467">
    <property type="entry name" value="His_kinase_dom"/>
</dbReference>
<evidence type="ECO:0000313" key="5">
    <source>
        <dbReference type="EMBL" id="RDV07872.1"/>
    </source>
</evidence>
<accession>A0A371BJW3</accession>
<dbReference type="SUPFAM" id="SSF55781">
    <property type="entry name" value="GAF domain-like"/>
    <property type="match status" value="1"/>
</dbReference>
<feature type="transmembrane region" description="Helical" evidence="3">
    <location>
        <begin position="236"/>
        <end position="257"/>
    </location>
</feature>
<dbReference type="InterPro" id="IPR004358">
    <property type="entry name" value="Sig_transdc_His_kin-like_C"/>
</dbReference>
<organism evidence="5 6">
    <name type="scientific">Sphingorhabdus pulchriflava</name>
    <dbReference type="NCBI Taxonomy" id="2292257"/>
    <lineage>
        <taxon>Bacteria</taxon>
        <taxon>Pseudomonadati</taxon>
        <taxon>Pseudomonadota</taxon>
        <taxon>Alphaproteobacteria</taxon>
        <taxon>Sphingomonadales</taxon>
        <taxon>Sphingomonadaceae</taxon>
        <taxon>Sphingorhabdus</taxon>
    </lineage>
</organism>
<keyword evidence="5" id="KW-0418">Kinase</keyword>
<dbReference type="PRINTS" id="PR00344">
    <property type="entry name" value="BCTRLSENSOR"/>
</dbReference>
<dbReference type="Pfam" id="PF02518">
    <property type="entry name" value="HATPase_c"/>
    <property type="match status" value="1"/>
</dbReference>
<name>A0A371BJW3_9SPHN</name>
<feature type="transmembrane region" description="Helical" evidence="3">
    <location>
        <begin position="198"/>
        <end position="215"/>
    </location>
</feature>
<dbReference type="Gene3D" id="3.30.565.10">
    <property type="entry name" value="Histidine kinase-like ATPase, C-terminal domain"/>
    <property type="match status" value="1"/>
</dbReference>
<dbReference type="Gene3D" id="3.30.450.40">
    <property type="match status" value="1"/>
</dbReference>
<gene>
    <name evidence="5" type="primary">prsK</name>
    <name evidence="5" type="ORF">DXH95_06395</name>
</gene>
<feature type="transmembrane region" description="Helical" evidence="3">
    <location>
        <begin position="137"/>
        <end position="154"/>
    </location>
</feature>
<keyword evidence="5" id="KW-0808">Transferase</keyword>
<keyword evidence="3" id="KW-0472">Membrane</keyword>
<dbReference type="EMBL" id="QRGP01000001">
    <property type="protein sequence ID" value="RDV07872.1"/>
    <property type="molecule type" value="Genomic_DNA"/>
</dbReference>
<dbReference type="PANTHER" id="PTHR43065">
    <property type="entry name" value="SENSOR HISTIDINE KINASE"/>
    <property type="match status" value="1"/>
</dbReference>
<sequence length="697" mass="77025">MGSALTFAAFWGHSAAGFLYAALAIWVFHQYGGRSRQRLAMIAALALTAFWGIATIIGGSSSTLASTGETLRNLGWLGFLFALLQNGEGNEHPRTIRMLYGALLLALLMQPFIDFVLLSLVPDSALASAAAAKTVQMLRMIFAIGAIVLVHNLYTVSAPEARWGISLPMAALAATWMYDLNLYTIGYLSGSWPGEFIAMRGFIMTLLVPVFALATRRNSSWRLRLSRSVTFQSVSLLAIGAYLLVMVLLATALQLVGGSYVRMAQITLIFAMSLAAMLIVPSGKFRAWLNVVIAKNFFQHRYDYRAEWMRFAETIGFPSDAAPFHERVVKSLADIFDSPAGLLLTRDNESRLVLQARWNWPTADIPTYAGNSQTVPFFEQTGHIVLMDSVRDGADDKVDERAIPQWLYEETRAWAIIPLVHFGRLAGIAVLAKPPIKRGLDWEDLDMMRVVGRQLASYLAEATSQEALTENRQFEQFNRRFAFVMHDIKNLVSQLSILARNAEKHADKPAFQADMIETLQNSVGKMNDLLARLSQHSQTRHSAIEPIDVEKTVSSVIHGKRLIYPIETDFSPDMFAMADAGRVETILNHLVQNAIDATEDGTPIRISVSRQDDWVAIRVSDKGSGMTESFVANQLFKPFESTKSGGFGIGAYEARALAQSLGGQLHVDSRIGKGTRMTLLLPVAQRPTDIDEIDKAA</sequence>
<dbReference type="GO" id="GO:0004673">
    <property type="term" value="F:protein histidine kinase activity"/>
    <property type="evidence" value="ECO:0007669"/>
    <property type="project" value="UniProtKB-EC"/>
</dbReference>
<dbReference type="EC" id="2.7.13.3" evidence="2"/>
<reference evidence="6" key="1">
    <citation type="submission" date="2018-08" db="EMBL/GenBank/DDBJ databases">
        <authorList>
            <person name="Kim S.-J."/>
            <person name="Jung G.-Y."/>
        </authorList>
    </citation>
    <scope>NUCLEOTIDE SEQUENCE [LARGE SCALE GENOMIC DNA]</scope>
    <source>
        <strain evidence="6">GY_G</strain>
    </source>
</reference>
<feature type="transmembrane region" description="Helical" evidence="3">
    <location>
        <begin position="6"/>
        <end position="27"/>
    </location>
</feature>
<dbReference type="InterPro" id="IPR029016">
    <property type="entry name" value="GAF-like_dom_sf"/>
</dbReference>
<feature type="transmembrane region" description="Helical" evidence="3">
    <location>
        <begin position="39"/>
        <end position="58"/>
    </location>
</feature>
<feature type="transmembrane region" description="Helical" evidence="3">
    <location>
        <begin position="161"/>
        <end position="178"/>
    </location>
</feature>
<protein>
    <recommendedName>
        <fullName evidence="2">histidine kinase</fullName>
        <ecNumber evidence="2">2.7.13.3</ecNumber>
    </recommendedName>
</protein>
<feature type="transmembrane region" description="Helical" evidence="3">
    <location>
        <begin position="263"/>
        <end position="280"/>
    </location>
</feature>
<dbReference type="SMART" id="SM00387">
    <property type="entry name" value="HATPase_c"/>
    <property type="match status" value="1"/>
</dbReference>
<dbReference type="PROSITE" id="PS50109">
    <property type="entry name" value="HIS_KIN"/>
    <property type="match status" value="1"/>
</dbReference>
<evidence type="ECO:0000313" key="6">
    <source>
        <dbReference type="Proteomes" id="UP000263833"/>
    </source>
</evidence>
<proteinExistence type="predicted"/>
<comment type="catalytic activity">
    <reaction evidence="1">
        <text>ATP + protein L-histidine = ADP + protein N-phospho-L-histidine.</text>
        <dbReference type="EC" id="2.7.13.3"/>
    </reaction>
</comment>
<evidence type="ECO:0000256" key="2">
    <source>
        <dbReference type="ARBA" id="ARBA00012438"/>
    </source>
</evidence>
<keyword evidence="3" id="KW-1133">Transmembrane helix</keyword>
<dbReference type="InterPro" id="IPR014265">
    <property type="entry name" value="XrtA/PrsK"/>
</dbReference>
<feature type="transmembrane region" description="Helical" evidence="3">
    <location>
        <begin position="99"/>
        <end position="117"/>
    </location>
</feature>
<dbReference type="OrthoDB" id="9785691at2"/>
<feature type="domain" description="Histidine kinase" evidence="4">
    <location>
        <begin position="483"/>
        <end position="685"/>
    </location>
</feature>
<evidence type="ECO:0000256" key="1">
    <source>
        <dbReference type="ARBA" id="ARBA00000085"/>
    </source>
</evidence>
<evidence type="ECO:0000256" key="3">
    <source>
        <dbReference type="SAM" id="Phobius"/>
    </source>
</evidence>
<evidence type="ECO:0000259" key="4">
    <source>
        <dbReference type="PROSITE" id="PS50109"/>
    </source>
</evidence>
<comment type="caution">
    <text evidence="5">The sequence shown here is derived from an EMBL/GenBank/DDBJ whole genome shotgun (WGS) entry which is preliminary data.</text>
</comment>
<dbReference type="InterPro" id="IPR036890">
    <property type="entry name" value="HATPase_C_sf"/>
</dbReference>
<dbReference type="AlphaFoldDB" id="A0A371BJW3"/>
<dbReference type="NCBIfam" id="TIGR02916">
    <property type="entry name" value="PEP_his_kin"/>
    <property type="match status" value="1"/>
</dbReference>
<keyword evidence="6" id="KW-1185">Reference proteome</keyword>
<keyword evidence="3" id="KW-0812">Transmembrane</keyword>
<dbReference type="SUPFAM" id="SSF55874">
    <property type="entry name" value="ATPase domain of HSP90 chaperone/DNA topoisomerase II/histidine kinase"/>
    <property type="match status" value="1"/>
</dbReference>
<dbReference type="InterPro" id="IPR003594">
    <property type="entry name" value="HATPase_dom"/>
</dbReference>